<dbReference type="KEGG" id="aup:AsAng_0037160"/>
<evidence type="ECO:0000313" key="1">
    <source>
        <dbReference type="EMBL" id="BDS12988.1"/>
    </source>
</evidence>
<dbReference type="RefSeq" id="WP_264788320.1">
    <property type="nucleotide sequence ID" value="NZ_AP026867.1"/>
</dbReference>
<protein>
    <submittedName>
        <fullName evidence="1">Uncharacterized protein</fullName>
    </submittedName>
</protein>
<dbReference type="Proteomes" id="UP001060919">
    <property type="component" value="Chromosome"/>
</dbReference>
<dbReference type="AlphaFoldDB" id="A0A915YGZ7"/>
<reference evidence="1" key="1">
    <citation type="submission" date="2022-09" db="EMBL/GenBank/DDBJ databases">
        <title>Aureispira anguillicida sp. nov., isolated from Leptocephalus of Japanese eel Anguilla japonica.</title>
        <authorList>
            <person name="Yuasa K."/>
            <person name="Mekata T."/>
            <person name="Ikunari K."/>
        </authorList>
    </citation>
    <scope>NUCLEOTIDE SEQUENCE</scope>
    <source>
        <strain evidence="1">EL160426</strain>
    </source>
</reference>
<dbReference type="PROSITE" id="PS51257">
    <property type="entry name" value="PROKAR_LIPOPROTEIN"/>
    <property type="match status" value="1"/>
</dbReference>
<name>A0A915YGZ7_9BACT</name>
<dbReference type="EMBL" id="AP026867">
    <property type="protein sequence ID" value="BDS12988.1"/>
    <property type="molecule type" value="Genomic_DNA"/>
</dbReference>
<gene>
    <name evidence="1" type="ORF">AsAng_0037160</name>
</gene>
<sequence>MKKIYLIVLVVVLLGSGCGLAYFLKKRKEAQKAAKAAKLRPSIEVEEVETEQEPAPVEKPAPSIPRVAKVVTKIPVETGIEISNVNTIKRTFDYNMHYGGIRHKGSFEEGALKPVVIPKAFGSFTIKQRAEKIINVKVSKERLNAAAQKLRGKSTKMSGANPKSSGMELIDVPLMRPSDYVDLSIKDAKGTLLKQISINLATGAEVGTVIHTEPWDGD</sequence>
<organism evidence="1 2">
    <name type="scientific">Aureispira anguillae</name>
    <dbReference type="NCBI Taxonomy" id="2864201"/>
    <lineage>
        <taxon>Bacteria</taxon>
        <taxon>Pseudomonadati</taxon>
        <taxon>Bacteroidota</taxon>
        <taxon>Saprospiria</taxon>
        <taxon>Saprospirales</taxon>
        <taxon>Saprospiraceae</taxon>
        <taxon>Aureispira</taxon>
    </lineage>
</organism>
<keyword evidence="2" id="KW-1185">Reference proteome</keyword>
<proteinExistence type="predicted"/>
<evidence type="ECO:0000313" key="2">
    <source>
        <dbReference type="Proteomes" id="UP001060919"/>
    </source>
</evidence>
<accession>A0A915YGZ7</accession>